<dbReference type="Gene3D" id="3.30.43.10">
    <property type="entry name" value="Uridine Diphospho-n-acetylenolpyruvylglucosamine Reductase, domain 2"/>
    <property type="match status" value="1"/>
</dbReference>
<keyword evidence="2" id="KW-0274">FAD</keyword>
<protein>
    <submittedName>
        <fullName evidence="5">Xanthine dehydrogenase family protein subunit M</fullName>
    </submittedName>
</protein>
<dbReference type="EMBL" id="BAABFO010000022">
    <property type="protein sequence ID" value="GAA4339516.1"/>
    <property type="molecule type" value="Genomic_DNA"/>
</dbReference>
<dbReference type="InterPro" id="IPR016166">
    <property type="entry name" value="FAD-bd_PCMH"/>
</dbReference>
<dbReference type="Gene3D" id="3.30.390.50">
    <property type="entry name" value="CO dehydrogenase flavoprotein, C-terminal domain"/>
    <property type="match status" value="1"/>
</dbReference>
<proteinExistence type="predicted"/>
<dbReference type="PANTHER" id="PTHR42659">
    <property type="entry name" value="XANTHINE DEHYDROGENASE SUBUNIT C-RELATED"/>
    <property type="match status" value="1"/>
</dbReference>
<evidence type="ECO:0000256" key="3">
    <source>
        <dbReference type="ARBA" id="ARBA00023002"/>
    </source>
</evidence>
<evidence type="ECO:0000259" key="4">
    <source>
        <dbReference type="PROSITE" id="PS51387"/>
    </source>
</evidence>
<dbReference type="Pfam" id="PF03450">
    <property type="entry name" value="CO_deh_flav_C"/>
    <property type="match status" value="1"/>
</dbReference>
<dbReference type="InterPro" id="IPR036683">
    <property type="entry name" value="CO_DH_flav_C_dom_sf"/>
</dbReference>
<evidence type="ECO:0000256" key="2">
    <source>
        <dbReference type="ARBA" id="ARBA00022827"/>
    </source>
</evidence>
<dbReference type="Proteomes" id="UP001501671">
    <property type="component" value="Unassembled WGS sequence"/>
</dbReference>
<accession>A0ABP8HI57</accession>
<dbReference type="InterPro" id="IPR051312">
    <property type="entry name" value="Diverse_Substr_Oxidored"/>
</dbReference>
<dbReference type="SMART" id="SM01092">
    <property type="entry name" value="CO_deh_flav_C"/>
    <property type="match status" value="1"/>
</dbReference>
<evidence type="ECO:0000313" key="6">
    <source>
        <dbReference type="Proteomes" id="UP001501671"/>
    </source>
</evidence>
<dbReference type="InterPro" id="IPR016169">
    <property type="entry name" value="FAD-bd_PCMH_sub2"/>
</dbReference>
<reference evidence="6" key="1">
    <citation type="journal article" date="2019" name="Int. J. Syst. Evol. Microbiol.">
        <title>The Global Catalogue of Microorganisms (GCM) 10K type strain sequencing project: providing services to taxonomists for standard genome sequencing and annotation.</title>
        <authorList>
            <consortium name="The Broad Institute Genomics Platform"/>
            <consortium name="The Broad Institute Genome Sequencing Center for Infectious Disease"/>
            <person name="Wu L."/>
            <person name="Ma J."/>
        </authorList>
    </citation>
    <scope>NUCLEOTIDE SEQUENCE [LARGE SCALE GENOMIC DNA]</scope>
    <source>
        <strain evidence="6">JCM 17666</strain>
    </source>
</reference>
<dbReference type="InterPro" id="IPR002346">
    <property type="entry name" value="Mopterin_DH_FAD-bd"/>
</dbReference>
<evidence type="ECO:0000256" key="1">
    <source>
        <dbReference type="ARBA" id="ARBA00022630"/>
    </source>
</evidence>
<organism evidence="5 6">
    <name type="scientific">Pigmentiphaga soli</name>
    <dbReference type="NCBI Taxonomy" id="1007095"/>
    <lineage>
        <taxon>Bacteria</taxon>
        <taxon>Pseudomonadati</taxon>
        <taxon>Pseudomonadota</taxon>
        <taxon>Betaproteobacteria</taxon>
        <taxon>Burkholderiales</taxon>
        <taxon>Alcaligenaceae</taxon>
        <taxon>Pigmentiphaga</taxon>
    </lineage>
</organism>
<keyword evidence="1" id="KW-0285">Flavoprotein</keyword>
<dbReference type="SUPFAM" id="SSF56176">
    <property type="entry name" value="FAD-binding/transporter-associated domain-like"/>
    <property type="match status" value="1"/>
</dbReference>
<dbReference type="Pfam" id="PF00941">
    <property type="entry name" value="FAD_binding_5"/>
    <property type="match status" value="1"/>
</dbReference>
<sequence>MKPSRFSYASPATLDAALALLAGHGEMARPLAGGQSLIPAMNFRLAAPEVLVDLGNIPALRGIALRPDGGLEAGAMARHADFEHSAAVARSHPLIPAVMAHVAHAQVRYRGTLGGSLAHADPAAEWAAVCVALDAVVTVAGANGPRDVPAADFTQGVYTTALQPGEILARVAFPPWPAGRRWGFCEIARRTGDFALAGAIALLDGTADGICHAARIVVFGVADTPVVLRALGERLLGRRVDAEACDEIGFFARSAIEPRSDLHASADYRVDLIEAVVARALRRAIQPDPQEWT</sequence>
<keyword evidence="3" id="KW-0560">Oxidoreductase</keyword>
<dbReference type="PROSITE" id="PS51387">
    <property type="entry name" value="FAD_PCMH"/>
    <property type="match status" value="1"/>
</dbReference>
<feature type="domain" description="FAD-binding PCMH-type" evidence="4">
    <location>
        <begin position="1"/>
        <end position="178"/>
    </location>
</feature>
<dbReference type="RefSeq" id="WP_345251449.1">
    <property type="nucleotide sequence ID" value="NZ_BAABFO010000022.1"/>
</dbReference>
<dbReference type="Gene3D" id="3.30.465.10">
    <property type="match status" value="1"/>
</dbReference>
<dbReference type="InterPro" id="IPR016167">
    <property type="entry name" value="FAD-bd_PCMH_sub1"/>
</dbReference>
<comment type="caution">
    <text evidence="5">The sequence shown here is derived from an EMBL/GenBank/DDBJ whole genome shotgun (WGS) entry which is preliminary data.</text>
</comment>
<dbReference type="PANTHER" id="PTHR42659:SF2">
    <property type="entry name" value="XANTHINE DEHYDROGENASE SUBUNIT C-RELATED"/>
    <property type="match status" value="1"/>
</dbReference>
<gene>
    <name evidence="5" type="ORF">GCM10023144_37870</name>
</gene>
<evidence type="ECO:0000313" key="5">
    <source>
        <dbReference type="EMBL" id="GAA4339516.1"/>
    </source>
</evidence>
<name>A0ABP8HI57_9BURK</name>
<dbReference type="SUPFAM" id="SSF55447">
    <property type="entry name" value="CO dehydrogenase flavoprotein C-terminal domain-like"/>
    <property type="match status" value="1"/>
</dbReference>
<dbReference type="InterPro" id="IPR036318">
    <property type="entry name" value="FAD-bd_PCMH-like_sf"/>
</dbReference>
<keyword evidence="6" id="KW-1185">Reference proteome</keyword>
<dbReference type="InterPro" id="IPR005107">
    <property type="entry name" value="CO_DH_flav_C"/>
</dbReference>